<evidence type="ECO:0000313" key="14">
    <source>
        <dbReference type="EMBL" id="CAB4556867.1"/>
    </source>
</evidence>
<dbReference type="GO" id="GO:0046872">
    <property type="term" value="F:metal ion binding"/>
    <property type="evidence" value="ECO:0007669"/>
    <property type="project" value="UniProtKB-KW"/>
</dbReference>
<feature type="domain" description="ATP-grasp" evidence="13">
    <location>
        <begin position="146"/>
        <end position="355"/>
    </location>
</feature>
<dbReference type="GO" id="GO:0009252">
    <property type="term" value="P:peptidoglycan biosynthetic process"/>
    <property type="evidence" value="ECO:0007669"/>
    <property type="project" value="UniProtKB-KW"/>
</dbReference>
<dbReference type="PANTHER" id="PTHR23132:SF25">
    <property type="entry name" value="D-ALANINE--D-ALANINE LIGASE A"/>
    <property type="match status" value="1"/>
</dbReference>
<dbReference type="PROSITE" id="PS00843">
    <property type="entry name" value="DALA_DALA_LIGASE_1"/>
    <property type="match status" value="1"/>
</dbReference>
<dbReference type="InterPro" id="IPR011127">
    <property type="entry name" value="Dala_Dala_lig_N"/>
</dbReference>
<keyword evidence="9" id="KW-0133">Cell shape</keyword>
<dbReference type="EMBL" id="CAEZTB010000074">
    <property type="protein sequence ID" value="CAB4556867.1"/>
    <property type="molecule type" value="Genomic_DNA"/>
</dbReference>
<keyword evidence="12" id="KW-0961">Cell wall biogenesis/degradation</keyword>
<comment type="cofactor">
    <cofactor evidence="2">
        <name>Mg(2+)</name>
        <dbReference type="ChEBI" id="CHEBI:18420"/>
    </cofactor>
</comment>
<dbReference type="InterPro" id="IPR013815">
    <property type="entry name" value="ATP_grasp_subdomain_1"/>
</dbReference>
<dbReference type="SUPFAM" id="SSF56059">
    <property type="entry name" value="Glutathione synthetase ATP-binding domain-like"/>
    <property type="match status" value="1"/>
</dbReference>
<dbReference type="NCBIfam" id="TIGR01205">
    <property type="entry name" value="D_ala_D_alaTIGR"/>
    <property type="match status" value="1"/>
</dbReference>
<evidence type="ECO:0000256" key="7">
    <source>
        <dbReference type="ARBA" id="ARBA00022840"/>
    </source>
</evidence>
<dbReference type="NCBIfam" id="NF002378">
    <property type="entry name" value="PRK01372.1"/>
    <property type="match status" value="1"/>
</dbReference>
<keyword evidence="6" id="KW-0547">Nucleotide-binding</keyword>
<keyword evidence="5" id="KW-0479">Metal-binding</keyword>
<dbReference type="PROSITE" id="PS00844">
    <property type="entry name" value="DALA_DALA_LIGASE_2"/>
    <property type="match status" value="1"/>
</dbReference>
<keyword evidence="10" id="KW-0573">Peptidoglycan synthesis</keyword>
<dbReference type="GO" id="GO:0005524">
    <property type="term" value="F:ATP binding"/>
    <property type="evidence" value="ECO:0007669"/>
    <property type="project" value="UniProtKB-KW"/>
</dbReference>
<dbReference type="Gene3D" id="3.30.1490.20">
    <property type="entry name" value="ATP-grasp fold, A domain"/>
    <property type="match status" value="1"/>
</dbReference>
<evidence type="ECO:0000256" key="1">
    <source>
        <dbReference type="ARBA" id="ARBA00001936"/>
    </source>
</evidence>
<evidence type="ECO:0000256" key="10">
    <source>
        <dbReference type="ARBA" id="ARBA00022984"/>
    </source>
</evidence>
<sequence>MGKIRVAVLFGGKSNEHSISVATASGVLSAIDSSKYDVVPVGITRDGLFVPFTGDPATLSLANGLKTIEPEGSTIRFAMDGSRELFEADASGKEKSLGVIDVVMPLLHGPYGEDGTMQGFLELVGVPYVGNGVLGSAAAMDKEFSKALFKAAGIPSPDYAVVSAADMLNNPESALDRIKDLGKLPFFIKPARSGSSVGISKVDSMKDVPAALTEAFKHDDKVIIEVGVVGREIECGVLDSRDGGALRVSVAGEITVRGREFYDFEAKYVDSDAATLICPADISSEELAKMQQMARKAFKALGCKGLARVDFFLTDKGFMVNEINTMPGFTSISMFPRCWQETGLSYKDLIDELISLALMDPAH</sequence>
<evidence type="ECO:0000256" key="8">
    <source>
        <dbReference type="ARBA" id="ARBA00022842"/>
    </source>
</evidence>
<dbReference type="Gene3D" id="3.40.50.20">
    <property type="match status" value="1"/>
</dbReference>
<evidence type="ECO:0000256" key="11">
    <source>
        <dbReference type="ARBA" id="ARBA00023211"/>
    </source>
</evidence>
<dbReference type="Pfam" id="PF07478">
    <property type="entry name" value="Dala_Dala_lig_C"/>
    <property type="match status" value="1"/>
</dbReference>
<keyword evidence="4" id="KW-0436">Ligase</keyword>
<dbReference type="GO" id="GO:0071555">
    <property type="term" value="P:cell wall organization"/>
    <property type="evidence" value="ECO:0007669"/>
    <property type="project" value="UniProtKB-KW"/>
</dbReference>
<evidence type="ECO:0000256" key="12">
    <source>
        <dbReference type="ARBA" id="ARBA00023316"/>
    </source>
</evidence>
<evidence type="ECO:0000256" key="6">
    <source>
        <dbReference type="ARBA" id="ARBA00022741"/>
    </source>
</evidence>
<dbReference type="InterPro" id="IPR000291">
    <property type="entry name" value="D-Ala_lig_Van_CS"/>
</dbReference>
<dbReference type="GO" id="GO:0005829">
    <property type="term" value="C:cytosol"/>
    <property type="evidence" value="ECO:0007669"/>
    <property type="project" value="TreeGrafter"/>
</dbReference>
<dbReference type="InterPro" id="IPR011761">
    <property type="entry name" value="ATP-grasp"/>
</dbReference>
<accession>A0A6J6CZE1</accession>
<dbReference type="AlphaFoldDB" id="A0A6J6CZE1"/>
<dbReference type="PIRSF" id="PIRSF039102">
    <property type="entry name" value="Ddl/VanB"/>
    <property type="match status" value="1"/>
</dbReference>
<dbReference type="GO" id="GO:0008716">
    <property type="term" value="F:D-alanine-D-alanine ligase activity"/>
    <property type="evidence" value="ECO:0007669"/>
    <property type="project" value="InterPro"/>
</dbReference>
<dbReference type="GO" id="GO:0008360">
    <property type="term" value="P:regulation of cell shape"/>
    <property type="evidence" value="ECO:0007669"/>
    <property type="project" value="UniProtKB-KW"/>
</dbReference>
<dbReference type="Gene3D" id="3.30.470.20">
    <property type="entry name" value="ATP-grasp fold, B domain"/>
    <property type="match status" value="1"/>
</dbReference>
<evidence type="ECO:0000256" key="4">
    <source>
        <dbReference type="ARBA" id="ARBA00022598"/>
    </source>
</evidence>
<organism evidence="14">
    <name type="scientific">freshwater metagenome</name>
    <dbReference type="NCBI Taxonomy" id="449393"/>
    <lineage>
        <taxon>unclassified sequences</taxon>
        <taxon>metagenomes</taxon>
        <taxon>ecological metagenomes</taxon>
    </lineage>
</organism>
<dbReference type="SUPFAM" id="SSF52440">
    <property type="entry name" value="PreATP-grasp domain"/>
    <property type="match status" value="1"/>
</dbReference>
<evidence type="ECO:0000259" key="13">
    <source>
        <dbReference type="PROSITE" id="PS50975"/>
    </source>
</evidence>
<comment type="cofactor">
    <cofactor evidence="1">
        <name>Mn(2+)</name>
        <dbReference type="ChEBI" id="CHEBI:29035"/>
    </cofactor>
</comment>
<proteinExistence type="inferred from homology"/>
<protein>
    <submittedName>
        <fullName evidence="14">Unannotated protein</fullName>
    </submittedName>
</protein>
<dbReference type="HAMAP" id="MF_00047">
    <property type="entry name" value="Dala_Dala_lig"/>
    <property type="match status" value="1"/>
</dbReference>
<keyword evidence="7" id="KW-0067">ATP-binding</keyword>
<keyword evidence="8" id="KW-0460">Magnesium</keyword>
<dbReference type="InterPro" id="IPR016185">
    <property type="entry name" value="PreATP-grasp_dom_sf"/>
</dbReference>
<evidence type="ECO:0000256" key="2">
    <source>
        <dbReference type="ARBA" id="ARBA00001946"/>
    </source>
</evidence>
<name>A0A6J6CZE1_9ZZZZ</name>
<dbReference type="InterPro" id="IPR005905">
    <property type="entry name" value="D_ala_D_ala"/>
</dbReference>
<dbReference type="InterPro" id="IPR011095">
    <property type="entry name" value="Dala_Dala_lig_C"/>
</dbReference>
<keyword evidence="11" id="KW-0464">Manganese</keyword>
<evidence type="ECO:0000256" key="5">
    <source>
        <dbReference type="ARBA" id="ARBA00022723"/>
    </source>
</evidence>
<dbReference type="PROSITE" id="PS50975">
    <property type="entry name" value="ATP_GRASP"/>
    <property type="match status" value="1"/>
</dbReference>
<dbReference type="Pfam" id="PF01820">
    <property type="entry name" value="Dala_Dala_lig_N"/>
    <property type="match status" value="1"/>
</dbReference>
<dbReference type="PANTHER" id="PTHR23132">
    <property type="entry name" value="D-ALANINE--D-ALANINE LIGASE"/>
    <property type="match status" value="1"/>
</dbReference>
<gene>
    <name evidence="14" type="ORF">UFOPK1581_00526</name>
</gene>
<comment type="similarity">
    <text evidence="3">Belongs to the D-alanine--D-alanine ligase family.</text>
</comment>
<evidence type="ECO:0000256" key="3">
    <source>
        <dbReference type="ARBA" id="ARBA00010871"/>
    </source>
</evidence>
<dbReference type="NCBIfam" id="NF002528">
    <property type="entry name" value="PRK01966.1-4"/>
    <property type="match status" value="1"/>
</dbReference>
<dbReference type="FunFam" id="3.30.470.20:FF:000008">
    <property type="entry name" value="D-alanine--D-alanine ligase"/>
    <property type="match status" value="1"/>
</dbReference>
<evidence type="ECO:0000256" key="9">
    <source>
        <dbReference type="ARBA" id="ARBA00022960"/>
    </source>
</evidence>
<reference evidence="14" key="1">
    <citation type="submission" date="2020-05" db="EMBL/GenBank/DDBJ databases">
        <authorList>
            <person name="Chiriac C."/>
            <person name="Salcher M."/>
            <person name="Ghai R."/>
            <person name="Kavagutti S V."/>
        </authorList>
    </citation>
    <scope>NUCLEOTIDE SEQUENCE</scope>
</reference>